<evidence type="ECO:0000256" key="1">
    <source>
        <dbReference type="ARBA" id="ARBA00010996"/>
    </source>
</evidence>
<comment type="caution">
    <text evidence="4">The sequence shown here is derived from an EMBL/GenBank/DDBJ whole genome shotgun (WGS) entry which is preliminary data.</text>
</comment>
<dbReference type="InterPro" id="IPR013766">
    <property type="entry name" value="Thioredoxin_domain"/>
</dbReference>
<keyword evidence="2" id="KW-0186">Copper</keyword>
<sequence length="178" mass="20564">MEISQPDRRDIPDELSPFLISPPKTLPQFVLNSQSNQILTNVSFDGRWSFIYFTHSHCQPECDVVIDVMQNLKRLFAGQTVQFLLINFDNQGESSALPKSSLQLYSGSADVIHSVISSFDFLYLEPESYQNSNKVEQQHYIYLVDPQGRVYAVFKPPFTSLAIQHVFFRLRDFYARSE</sequence>
<dbReference type="InterPro" id="IPR003782">
    <property type="entry name" value="SCO1/SenC"/>
</dbReference>
<keyword evidence="5" id="KW-1185">Reference proteome</keyword>
<dbReference type="Gene3D" id="3.40.30.10">
    <property type="entry name" value="Glutaredoxin"/>
    <property type="match status" value="1"/>
</dbReference>
<gene>
    <name evidence="4" type="ORF">GCM10008964_23640</name>
</gene>
<dbReference type="Pfam" id="PF02630">
    <property type="entry name" value="SCO1-SenC"/>
    <property type="match status" value="1"/>
</dbReference>
<organism evidence="4 5">
    <name type="scientific">Methylophaga marina</name>
    <dbReference type="NCBI Taxonomy" id="45495"/>
    <lineage>
        <taxon>Bacteria</taxon>
        <taxon>Pseudomonadati</taxon>
        <taxon>Pseudomonadota</taxon>
        <taxon>Gammaproteobacteria</taxon>
        <taxon>Thiotrichales</taxon>
        <taxon>Piscirickettsiaceae</taxon>
        <taxon>Methylophaga</taxon>
    </lineage>
</organism>
<dbReference type="Proteomes" id="UP001501476">
    <property type="component" value="Unassembled WGS sequence"/>
</dbReference>
<dbReference type="PROSITE" id="PS51352">
    <property type="entry name" value="THIOREDOXIN_2"/>
    <property type="match status" value="1"/>
</dbReference>
<dbReference type="RefSeq" id="WP_286305947.1">
    <property type="nucleotide sequence ID" value="NZ_AP027741.1"/>
</dbReference>
<feature type="domain" description="Thioredoxin" evidence="3">
    <location>
        <begin position="20"/>
        <end position="172"/>
    </location>
</feature>
<reference evidence="4 5" key="1">
    <citation type="journal article" date="2019" name="Int. J. Syst. Evol. Microbiol.">
        <title>The Global Catalogue of Microorganisms (GCM) 10K type strain sequencing project: providing services to taxonomists for standard genome sequencing and annotation.</title>
        <authorList>
            <consortium name="The Broad Institute Genomics Platform"/>
            <consortium name="The Broad Institute Genome Sequencing Center for Infectious Disease"/>
            <person name="Wu L."/>
            <person name="Ma J."/>
        </authorList>
    </citation>
    <scope>NUCLEOTIDE SEQUENCE [LARGE SCALE GENOMIC DNA]</scope>
    <source>
        <strain evidence="4 5">JCM 6886</strain>
    </source>
</reference>
<evidence type="ECO:0000259" key="3">
    <source>
        <dbReference type="PROSITE" id="PS51352"/>
    </source>
</evidence>
<accession>A0ABN0TW51</accession>
<evidence type="ECO:0000313" key="4">
    <source>
        <dbReference type="EMBL" id="GAA0231736.1"/>
    </source>
</evidence>
<name>A0ABN0TW51_9GAMM</name>
<evidence type="ECO:0000256" key="2">
    <source>
        <dbReference type="ARBA" id="ARBA00023008"/>
    </source>
</evidence>
<protein>
    <recommendedName>
        <fullName evidence="3">Thioredoxin domain-containing protein</fullName>
    </recommendedName>
</protein>
<evidence type="ECO:0000313" key="5">
    <source>
        <dbReference type="Proteomes" id="UP001501476"/>
    </source>
</evidence>
<comment type="similarity">
    <text evidence="1">Belongs to the SCO1/2 family.</text>
</comment>
<dbReference type="EMBL" id="BAAADG010000018">
    <property type="protein sequence ID" value="GAA0231736.1"/>
    <property type="molecule type" value="Genomic_DNA"/>
</dbReference>
<dbReference type="InterPro" id="IPR036249">
    <property type="entry name" value="Thioredoxin-like_sf"/>
</dbReference>
<proteinExistence type="inferred from homology"/>
<dbReference type="SUPFAM" id="SSF52833">
    <property type="entry name" value="Thioredoxin-like"/>
    <property type="match status" value="1"/>
</dbReference>